<dbReference type="AlphaFoldDB" id="A0AAJ0MKV7"/>
<accession>A0AAJ0MKV7</accession>
<dbReference type="SUPFAM" id="SSF53474">
    <property type="entry name" value="alpha/beta-Hydrolases"/>
    <property type="match status" value="1"/>
</dbReference>
<dbReference type="Pfam" id="PF06985">
    <property type="entry name" value="HET"/>
    <property type="match status" value="1"/>
</dbReference>
<protein>
    <submittedName>
        <fullName evidence="2">Heterokaryon incompatibility protein-domain-containing protein</fullName>
    </submittedName>
</protein>
<keyword evidence="3" id="KW-1185">Reference proteome</keyword>
<reference evidence="2" key="2">
    <citation type="submission" date="2023-06" db="EMBL/GenBank/DDBJ databases">
        <authorList>
            <consortium name="Lawrence Berkeley National Laboratory"/>
            <person name="Haridas S."/>
            <person name="Hensen N."/>
            <person name="Bonometti L."/>
            <person name="Westerberg I."/>
            <person name="Brannstrom I.O."/>
            <person name="Guillou S."/>
            <person name="Cros-Aarteil S."/>
            <person name="Calhoun S."/>
            <person name="Kuo A."/>
            <person name="Mondo S."/>
            <person name="Pangilinan J."/>
            <person name="Riley R."/>
            <person name="Labutti K."/>
            <person name="Andreopoulos B."/>
            <person name="Lipzen A."/>
            <person name="Chen C."/>
            <person name="Yanf M."/>
            <person name="Daum C."/>
            <person name="Ng V."/>
            <person name="Clum A."/>
            <person name="Steindorff A."/>
            <person name="Ohm R."/>
            <person name="Martin F."/>
            <person name="Silar P."/>
            <person name="Natvig D."/>
            <person name="Lalanne C."/>
            <person name="Gautier V."/>
            <person name="Ament-Velasquez S.L."/>
            <person name="Kruys A."/>
            <person name="Hutchinson M.I."/>
            <person name="Powell A.J."/>
            <person name="Barry K."/>
            <person name="Miller A.N."/>
            <person name="Grigoriev I.V."/>
            <person name="Debuchy R."/>
            <person name="Gladieux P."/>
            <person name="Thoren M.H."/>
            <person name="Johannesson H."/>
        </authorList>
    </citation>
    <scope>NUCLEOTIDE SEQUENCE</scope>
    <source>
        <strain evidence="2">CBS 955.72</strain>
    </source>
</reference>
<dbReference type="InterPro" id="IPR029058">
    <property type="entry name" value="AB_hydrolase_fold"/>
</dbReference>
<organism evidence="2 3">
    <name type="scientific">Lasiosphaeria hispida</name>
    <dbReference type="NCBI Taxonomy" id="260671"/>
    <lineage>
        <taxon>Eukaryota</taxon>
        <taxon>Fungi</taxon>
        <taxon>Dikarya</taxon>
        <taxon>Ascomycota</taxon>
        <taxon>Pezizomycotina</taxon>
        <taxon>Sordariomycetes</taxon>
        <taxon>Sordariomycetidae</taxon>
        <taxon>Sordariales</taxon>
        <taxon>Lasiosphaeriaceae</taxon>
        <taxon>Lasiosphaeria</taxon>
    </lineage>
</organism>
<proteinExistence type="predicted"/>
<dbReference type="Proteomes" id="UP001275084">
    <property type="component" value="Unassembled WGS sequence"/>
</dbReference>
<dbReference type="InterPro" id="IPR010730">
    <property type="entry name" value="HET"/>
</dbReference>
<dbReference type="PANTHER" id="PTHR33112:SF16">
    <property type="entry name" value="HETEROKARYON INCOMPATIBILITY DOMAIN-CONTAINING PROTEIN"/>
    <property type="match status" value="1"/>
</dbReference>
<evidence type="ECO:0000313" key="2">
    <source>
        <dbReference type="EMBL" id="KAK3363978.1"/>
    </source>
</evidence>
<dbReference type="EMBL" id="JAUIQD010000001">
    <property type="protein sequence ID" value="KAK3363978.1"/>
    <property type="molecule type" value="Genomic_DNA"/>
</dbReference>
<reference evidence="2" key="1">
    <citation type="journal article" date="2023" name="Mol. Phylogenet. Evol.">
        <title>Genome-scale phylogeny and comparative genomics of the fungal order Sordariales.</title>
        <authorList>
            <person name="Hensen N."/>
            <person name="Bonometti L."/>
            <person name="Westerberg I."/>
            <person name="Brannstrom I.O."/>
            <person name="Guillou S."/>
            <person name="Cros-Aarteil S."/>
            <person name="Calhoun S."/>
            <person name="Haridas S."/>
            <person name="Kuo A."/>
            <person name="Mondo S."/>
            <person name="Pangilinan J."/>
            <person name="Riley R."/>
            <person name="LaButti K."/>
            <person name="Andreopoulos B."/>
            <person name="Lipzen A."/>
            <person name="Chen C."/>
            <person name="Yan M."/>
            <person name="Daum C."/>
            <person name="Ng V."/>
            <person name="Clum A."/>
            <person name="Steindorff A."/>
            <person name="Ohm R.A."/>
            <person name="Martin F."/>
            <person name="Silar P."/>
            <person name="Natvig D.O."/>
            <person name="Lalanne C."/>
            <person name="Gautier V."/>
            <person name="Ament-Velasquez S.L."/>
            <person name="Kruys A."/>
            <person name="Hutchinson M.I."/>
            <person name="Powell A.J."/>
            <person name="Barry K."/>
            <person name="Miller A.N."/>
            <person name="Grigoriev I.V."/>
            <person name="Debuchy R."/>
            <person name="Gladieux P."/>
            <person name="Hiltunen Thoren M."/>
            <person name="Johannesson H."/>
        </authorList>
    </citation>
    <scope>NUCLEOTIDE SEQUENCE</scope>
    <source>
        <strain evidence="2">CBS 955.72</strain>
    </source>
</reference>
<feature type="domain" description="Heterokaryon incompatibility" evidence="1">
    <location>
        <begin position="496"/>
        <end position="647"/>
    </location>
</feature>
<name>A0AAJ0MKV7_9PEZI</name>
<gene>
    <name evidence="2" type="ORF">B0T25DRAFT_528872</name>
</gene>
<dbReference type="PANTHER" id="PTHR33112">
    <property type="entry name" value="DOMAIN PROTEIN, PUTATIVE-RELATED"/>
    <property type="match status" value="1"/>
</dbReference>
<sequence length="978" mass="110517">MEMKEELERPNAGPPSLGPSIDFVVLDGLCSRESHENLENGIRTTIEMGFPGSRVWMLDWGEIWENPAWFFEIPPFAVVDVARNLLLSLASIRKADEERDKPIIFIGASIGGIVAKQVVLLCQITKEFQSVMDCIQGVIFLGTPHGEDSSRSYAQILASFGELCKRYEAADALAVNSDYFRHLTHSWGQLRNLPTYSIMPPEIGKLARPPTEKHRPIISAATTGTEYEIRVPLRTNTLDPDELDDEYLKAIFRCVQQIVRRLSPDNAAIPREGSQFSEAHYSLQTLPPKWCPICLSLPPGHLPVGPNVPPQEYMVSLDPVARNGLRIWARYCALANFAYRYTFGWPKQLDIDFERRKNGWVSDYSFDKETAQWPCYSQNQKAELSGGSWSVRGAHIYYKPQRRRNGEFSLGKEHDVPFWWTTRFVVVHRNPLSQPTQRQINSWIKQCDEGRDDHHYACHSTDTMWLPSRLLDIQNLEKITLFDSEEIRSQDGDRRYAALSHCWGSSRDFLTTRASLAGMKRGFPLCSRMPKTFSDAITVAHTLGIPYLWIDSLCIIQDDASDWVIQASEMASVYSNSTLTIAAAASDGDDKGFLHPRSFPYFTVKLNLPNSPPVAAYLSRIEDVPGDLDAISESEEPLFTRAWVLQEQQLSRRILVFSKAQIYFVCRENDFPEVEKGNGNNLNQSKGFYRSTDLNWQRVTKLLSARKLTYDTDKLPCIAGIASEFNRSRKGGNTQYCTGLWRDELPDSLLFTWVGVVAIPSQYIAPSWSWISQHGQVEQLGYHPYTQHGPDTVQSLDTTRVVDCTILLQDPRSPYGQVMPGCSLTIHTNLIEFLPFPGGSQQSNCSQSRRRLPLFPAENQTPYGLHVAGKGPRYSRRSWFRRTAIWCGYDSPGFTHPNVMGLALCGSRLQVFHSDTGSPEPTSMWKGLLGLLVVPVGGGEGVSASGYRRVGIFEIFTPMPKVTKQILKRFPPKEVVLY</sequence>
<comment type="caution">
    <text evidence="2">The sequence shown here is derived from an EMBL/GenBank/DDBJ whole genome shotgun (WGS) entry which is preliminary data.</text>
</comment>
<evidence type="ECO:0000259" key="1">
    <source>
        <dbReference type="Pfam" id="PF06985"/>
    </source>
</evidence>
<evidence type="ECO:0000313" key="3">
    <source>
        <dbReference type="Proteomes" id="UP001275084"/>
    </source>
</evidence>